<dbReference type="RefSeq" id="WP_041059348.1">
    <property type="nucleotide sequence ID" value="NZ_JXRR01000017.1"/>
</dbReference>
<feature type="transmembrane region" description="Helical" evidence="1">
    <location>
        <begin position="29"/>
        <end position="47"/>
    </location>
</feature>
<name>A0A0C2R709_9BACL</name>
<keyword evidence="1" id="KW-0812">Transmembrane</keyword>
<dbReference type="OrthoDB" id="1903376at2"/>
<keyword evidence="1" id="KW-0472">Membrane</keyword>
<dbReference type="Pfam" id="PF06691">
    <property type="entry name" value="DUF1189"/>
    <property type="match status" value="1"/>
</dbReference>
<proteinExistence type="predicted"/>
<evidence type="ECO:0000256" key="1">
    <source>
        <dbReference type="SAM" id="Phobius"/>
    </source>
</evidence>
<comment type="caution">
    <text evidence="2">The sequence shown here is derived from an EMBL/GenBank/DDBJ whole genome shotgun (WGS) entry which is preliminary data.</text>
</comment>
<evidence type="ECO:0000313" key="2">
    <source>
        <dbReference type="EMBL" id="KIL46005.1"/>
    </source>
</evidence>
<feature type="transmembrane region" description="Helical" evidence="1">
    <location>
        <begin position="159"/>
        <end position="191"/>
    </location>
</feature>
<keyword evidence="3" id="KW-1185">Reference proteome</keyword>
<sequence>MNIFKQFWKSLYSPKDIARFRFQGIGKTILFLFFLAIISLIPVIIQVTQLGNTLFTQGEQLLQNELPAFEVVNNSLKAANDEPVTVRTADLTIVIDDTGSIEADDLRGNTNTLALLQQEAVFTFGPQIQQYPYSTFTGIKLSTDGLTQLLSSLEGAKGILYFFIFFVMYVISTGFLFIKVLVFSMIGLLFAKILERKLSYRHSFRIAAYSVALPTLFFTVFSLIGSTIPAANLVNWLVTSIMIYLSVKEIPIKKLNK</sequence>
<dbReference type="InterPro" id="IPR009574">
    <property type="entry name" value="DUF1189"/>
</dbReference>
<dbReference type="Proteomes" id="UP000031972">
    <property type="component" value="Unassembled WGS sequence"/>
</dbReference>
<dbReference type="EMBL" id="JXRR01000017">
    <property type="protein sequence ID" value="KIL46005.1"/>
    <property type="molecule type" value="Genomic_DNA"/>
</dbReference>
<organism evidence="2 3">
    <name type="scientific">Jeotgalibacillus campisalis</name>
    <dbReference type="NCBI Taxonomy" id="220754"/>
    <lineage>
        <taxon>Bacteria</taxon>
        <taxon>Bacillati</taxon>
        <taxon>Bacillota</taxon>
        <taxon>Bacilli</taxon>
        <taxon>Bacillales</taxon>
        <taxon>Caryophanaceae</taxon>
        <taxon>Jeotgalibacillus</taxon>
    </lineage>
</organism>
<reference evidence="2 3" key="1">
    <citation type="submission" date="2015-01" db="EMBL/GenBank/DDBJ databases">
        <title>Jeotgalibacillus campisalis genome sequencing.</title>
        <authorList>
            <person name="Goh K.M."/>
            <person name="Chan K.-G."/>
            <person name="Yaakop A.S."/>
            <person name="Ee R."/>
            <person name="Gan H.M."/>
            <person name="Chan C.S."/>
        </authorList>
    </citation>
    <scope>NUCLEOTIDE SEQUENCE [LARGE SCALE GENOMIC DNA]</scope>
    <source>
        <strain evidence="2 3">SF-57</strain>
    </source>
</reference>
<dbReference type="PATRIC" id="fig|220754.4.peg.2696"/>
<evidence type="ECO:0008006" key="4">
    <source>
        <dbReference type="Google" id="ProtNLM"/>
    </source>
</evidence>
<keyword evidence="1" id="KW-1133">Transmembrane helix</keyword>
<dbReference type="AlphaFoldDB" id="A0A0C2R709"/>
<accession>A0A0C2R709</accession>
<protein>
    <recommendedName>
        <fullName evidence="4">DUF1189 domain-containing protein</fullName>
    </recommendedName>
</protein>
<feature type="transmembrane region" description="Helical" evidence="1">
    <location>
        <begin position="230"/>
        <end position="247"/>
    </location>
</feature>
<gene>
    <name evidence="2" type="ORF">KR50_26800</name>
</gene>
<feature type="transmembrane region" description="Helical" evidence="1">
    <location>
        <begin position="203"/>
        <end position="224"/>
    </location>
</feature>
<evidence type="ECO:0000313" key="3">
    <source>
        <dbReference type="Proteomes" id="UP000031972"/>
    </source>
</evidence>